<dbReference type="PANTHER" id="PTHR13914">
    <property type="entry name" value="PROLINE OXIDASE"/>
    <property type="match status" value="1"/>
</dbReference>
<keyword evidence="4" id="KW-0642">Proline metabolism</keyword>
<evidence type="ECO:0000313" key="6">
    <source>
        <dbReference type="Proteomes" id="UP000078046"/>
    </source>
</evidence>
<evidence type="ECO:0000256" key="1">
    <source>
        <dbReference type="ARBA" id="ARBA00001974"/>
    </source>
</evidence>
<accession>A0A177ARN0</accession>
<organism evidence="5 6">
    <name type="scientific">Intoshia linei</name>
    <dbReference type="NCBI Taxonomy" id="1819745"/>
    <lineage>
        <taxon>Eukaryota</taxon>
        <taxon>Metazoa</taxon>
        <taxon>Spiralia</taxon>
        <taxon>Lophotrochozoa</taxon>
        <taxon>Mesozoa</taxon>
        <taxon>Orthonectida</taxon>
        <taxon>Rhopaluridae</taxon>
        <taxon>Intoshia</taxon>
    </lineage>
</organism>
<dbReference type="GO" id="GO:0071949">
    <property type="term" value="F:FAD binding"/>
    <property type="evidence" value="ECO:0007669"/>
    <property type="project" value="TreeGrafter"/>
</dbReference>
<dbReference type="InterPro" id="IPR015659">
    <property type="entry name" value="Proline_oxidase"/>
</dbReference>
<gene>
    <name evidence="5" type="ORF">A3Q56_07650</name>
</gene>
<evidence type="ECO:0000256" key="4">
    <source>
        <dbReference type="RuleBase" id="RU364054"/>
    </source>
</evidence>
<evidence type="ECO:0000313" key="5">
    <source>
        <dbReference type="EMBL" id="OAF64635.1"/>
    </source>
</evidence>
<dbReference type="GO" id="GO:0004657">
    <property type="term" value="F:proline dehydrogenase activity"/>
    <property type="evidence" value="ECO:0007669"/>
    <property type="project" value="UniProtKB-EC"/>
</dbReference>
<proteinExistence type="inferred from homology"/>
<dbReference type="GO" id="GO:0005739">
    <property type="term" value="C:mitochondrion"/>
    <property type="evidence" value="ECO:0007669"/>
    <property type="project" value="TreeGrafter"/>
</dbReference>
<dbReference type="Proteomes" id="UP000078046">
    <property type="component" value="Unassembled WGS sequence"/>
</dbReference>
<comment type="caution">
    <text evidence="5">The sequence shown here is derived from an EMBL/GenBank/DDBJ whole genome shotgun (WGS) entry which is preliminary data.</text>
</comment>
<protein>
    <recommendedName>
        <fullName evidence="4">Proline dehydrogenase</fullName>
        <ecNumber evidence="4">1.5.5.2</ecNumber>
    </recommendedName>
</protein>
<dbReference type="AlphaFoldDB" id="A0A177ARN0"/>
<comment type="function">
    <text evidence="4">Converts proline to delta-1-pyrroline-5-carboxylate.</text>
</comment>
<comment type="cofactor">
    <cofactor evidence="1 4">
        <name>FAD</name>
        <dbReference type="ChEBI" id="CHEBI:57692"/>
    </cofactor>
</comment>
<keyword evidence="6" id="KW-1185">Reference proteome</keyword>
<sequence length="135" mass="15796">MYLLQKQFVKCSVNGKFRLFMAMSRRASSTMYSNTYTVSFDNYERAFKSKKSMQLVKSMCIYKACSYPWLVKNSEMLMNGTKSMLGTNFYNALVKKTIYSQFVAGENGPEIENTIKRFNEVNVRPLMVYSIENEW</sequence>
<comment type="catalytic activity">
    <reaction evidence="4">
        <text>L-proline + a quinone = (S)-1-pyrroline-5-carboxylate + a quinol + H(+)</text>
        <dbReference type="Rhea" id="RHEA:23784"/>
        <dbReference type="ChEBI" id="CHEBI:15378"/>
        <dbReference type="ChEBI" id="CHEBI:17388"/>
        <dbReference type="ChEBI" id="CHEBI:24646"/>
        <dbReference type="ChEBI" id="CHEBI:60039"/>
        <dbReference type="ChEBI" id="CHEBI:132124"/>
        <dbReference type="EC" id="1.5.5.2"/>
    </reaction>
</comment>
<keyword evidence="3 4" id="KW-0274">FAD</keyword>
<name>A0A177ARN0_9BILA</name>
<evidence type="ECO:0000256" key="2">
    <source>
        <dbReference type="ARBA" id="ARBA00022630"/>
    </source>
</evidence>
<dbReference type="OrthoDB" id="5464at2759"/>
<evidence type="ECO:0000256" key="3">
    <source>
        <dbReference type="ARBA" id="ARBA00022827"/>
    </source>
</evidence>
<comment type="similarity">
    <text evidence="4">Belongs to the proline oxidase family.</text>
</comment>
<keyword evidence="4" id="KW-0560">Oxidoreductase</keyword>
<dbReference type="EC" id="1.5.5.2" evidence="4"/>
<dbReference type="GO" id="GO:0010133">
    <property type="term" value="P:L-proline catabolic process to L-glutamate"/>
    <property type="evidence" value="ECO:0007669"/>
    <property type="project" value="TreeGrafter"/>
</dbReference>
<dbReference type="EMBL" id="LWCA01001706">
    <property type="protein sequence ID" value="OAF64635.1"/>
    <property type="molecule type" value="Genomic_DNA"/>
</dbReference>
<dbReference type="PANTHER" id="PTHR13914:SF29">
    <property type="entry name" value="HYDROXYPROLINE DEHYDROGENASE"/>
    <property type="match status" value="1"/>
</dbReference>
<keyword evidence="2 4" id="KW-0285">Flavoprotein</keyword>
<reference evidence="5 6" key="1">
    <citation type="submission" date="2016-04" db="EMBL/GenBank/DDBJ databases">
        <title>The genome of Intoshia linei affirms orthonectids as highly simplified spiralians.</title>
        <authorList>
            <person name="Mikhailov K.V."/>
            <person name="Slusarev G.S."/>
            <person name="Nikitin M.A."/>
            <person name="Logacheva M.D."/>
            <person name="Penin A."/>
            <person name="Aleoshin V."/>
            <person name="Panchin Y.V."/>
        </authorList>
    </citation>
    <scope>NUCLEOTIDE SEQUENCE [LARGE SCALE GENOMIC DNA]</scope>
    <source>
        <strain evidence="5">Intl2013</strain>
        <tissue evidence="5">Whole animal</tissue>
    </source>
</reference>